<evidence type="ECO:0000256" key="3">
    <source>
        <dbReference type="ARBA" id="ARBA00022491"/>
    </source>
</evidence>
<keyword evidence="5" id="KW-0175">Coiled coil</keyword>
<dbReference type="Gene3D" id="6.10.250.2910">
    <property type="match status" value="1"/>
</dbReference>
<feature type="region of interest" description="Disordered" evidence="8">
    <location>
        <begin position="1"/>
        <end position="101"/>
    </location>
</feature>
<feature type="region of interest" description="Disordered" evidence="8">
    <location>
        <begin position="308"/>
        <end position="339"/>
    </location>
</feature>
<keyword evidence="7" id="KW-0539">Nucleus</keyword>
<dbReference type="PANTHER" id="PTHR13469:SF9">
    <property type="entry name" value="HEXAMETHYLENE BIS-ACETAMIDE-INDUCIBLE PROTEIN"/>
    <property type="match status" value="1"/>
</dbReference>
<dbReference type="AlphaFoldDB" id="A0A1Z5L456"/>
<keyword evidence="3" id="KW-0678">Repressor</keyword>
<evidence type="ECO:0000256" key="2">
    <source>
        <dbReference type="ARBA" id="ARBA00008409"/>
    </source>
</evidence>
<dbReference type="PRINTS" id="PR02094">
    <property type="entry name" value="HEXIMFAMILY"/>
</dbReference>
<feature type="compositionally biased region" description="Polar residues" evidence="8">
    <location>
        <begin position="308"/>
        <end position="318"/>
    </location>
</feature>
<evidence type="ECO:0000256" key="6">
    <source>
        <dbReference type="ARBA" id="ARBA00023163"/>
    </source>
</evidence>
<dbReference type="GO" id="GO:0000122">
    <property type="term" value="P:negative regulation of transcription by RNA polymerase II"/>
    <property type="evidence" value="ECO:0007669"/>
    <property type="project" value="InterPro"/>
</dbReference>
<evidence type="ECO:0000313" key="9">
    <source>
        <dbReference type="EMBL" id="JAW01844.1"/>
    </source>
</evidence>
<name>A0A1Z5L456_ORNMO</name>
<dbReference type="GO" id="GO:0097322">
    <property type="term" value="F:7SK snRNA binding"/>
    <property type="evidence" value="ECO:0007669"/>
    <property type="project" value="TreeGrafter"/>
</dbReference>
<protein>
    <submittedName>
        <fullName evidence="9">Uncharacterized protein</fullName>
    </submittedName>
</protein>
<evidence type="ECO:0000256" key="4">
    <source>
        <dbReference type="ARBA" id="ARBA00023015"/>
    </source>
</evidence>
<reference evidence="9" key="1">
    <citation type="journal article" date="2017" name="Ticks Tick Borne Dis.">
        <title>Functional annotation and analysis of the Ornithodoros moubata midgut genes differentially expressed after blood feeding.</title>
        <authorList>
            <person name="Oleaga A."/>
            <person name="Obolo-Mvoulouga P."/>
            <person name="Manzano-Roman R."/>
            <person name="Perez-Sanchez R."/>
        </authorList>
    </citation>
    <scope>NUCLEOTIDE SEQUENCE</scope>
    <source>
        <strain evidence="9">Female</strain>
        <tissue evidence="9">Gut</tissue>
    </source>
</reference>
<feature type="compositionally biased region" description="Basic residues" evidence="8">
    <location>
        <begin position="49"/>
        <end position="62"/>
    </location>
</feature>
<dbReference type="PANTHER" id="PTHR13469">
    <property type="entry name" value="HEXAMETHYLENE BISACETAMIDE INDUCIBLE 1"/>
    <property type="match status" value="1"/>
</dbReference>
<sequence length="339" mass="37912">MITCANRPADLTPLSPSRDASNAVSTPLDHDDFVVPAEALDENVDPVRKSRKTRRGKKRKSGLHQADGQLSSESDSPKKPRQRKRQVMIRPADVPKAPANFTQFIIDDHENCALYRSFETPVAPDSTPSQQEASSPEHDEPIGSLDSGDEDRGPADVPKAPANFTQFIIDDHEYCALYRSFETPVAPDSTPSQQEASSPEHDEPIGSLDSGDEDRYVYLDYGNMVAFYEKDFEAVYSDARVDELLQLSQEQVATMYSDLEQRATALRDELEKCDPQHRLEDLQRQLLDLQEENRALRLLNRKLRSAAELTTTSSSGQEEPSDELDPCTDGLEPRSAHIL</sequence>
<evidence type="ECO:0000256" key="7">
    <source>
        <dbReference type="ARBA" id="ARBA00023242"/>
    </source>
</evidence>
<keyword evidence="6" id="KW-0804">Transcription</keyword>
<comment type="subcellular location">
    <subcellularLocation>
        <location evidence="1">Nucleus</location>
    </subcellularLocation>
</comment>
<dbReference type="GO" id="GO:0005654">
    <property type="term" value="C:nucleoplasm"/>
    <property type="evidence" value="ECO:0007669"/>
    <property type="project" value="TreeGrafter"/>
</dbReference>
<evidence type="ECO:0000256" key="1">
    <source>
        <dbReference type="ARBA" id="ARBA00004123"/>
    </source>
</evidence>
<feature type="region of interest" description="Disordered" evidence="8">
    <location>
        <begin position="120"/>
        <end position="160"/>
    </location>
</feature>
<keyword evidence="4" id="KW-0805">Transcription regulation</keyword>
<dbReference type="Pfam" id="PF15313">
    <property type="entry name" value="HEXIM"/>
    <property type="match status" value="1"/>
</dbReference>
<feature type="region of interest" description="Disordered" evidence="8">
    <location>
        <begin position="184"/>
        <end position="213"/>
    </location>
</feature>
<dbReference type="GO" id="GO:0004861">
    <property type="term" value="F:cyclin-dependent protein serine/threonine kinase inhibitor activity"/>
    <property type="evidence" value="ECO:0007669"/>
    <property type="project" value="InterPro"/>
</dbReference>
<comment type="similarity">
    <text evidence="2">Belongs to the HEXIM family.</text>
</comment>
<organism evidence="9">
    <name type="scientific">Ornithodoros moubata</name>
    <name type="common">Soft tick</name>
    <name type="synonym">Argasid tick</name>
    <dbReference type="NCBI Taxonomy" id="6938"/>
    <lineage>
        <taxon>Eukaryota</taxon>
        <taxon>Metazoa</taxon>
        <taxon>Ecdysozoa</taxon>
        <taxon>Arthropoda</taxon>
        <taxon>Chelicerata</taxon>
        <taxon>Arachnida</taxon>
        <taxon>Acari</taxon>
        <taxon>Parasitiformes</taxon>
        <taxon>Ixodida</taxon>
        <taxon>Ixodoidea</taxon>
        <taxon>Argasidae</taxon>
        <taxon>Ornithodorinae</taxon>
        <taxon>Ornithodoros</taxon>
    </lineage>
</organism>
<dbReference type="InterPro" id="IPR024872">
    <property type="entry name" value="HEXIM"/>
</dbReference>
<proteinExistence type="inferred from homology"/>
<dbReference type="GO" id="GO:0005737">
    <property type="term" value="C:cytoplasm"/>
    <property type="evidence" value="ECO:0007669"/>
    <property type="project" value="InterPro"/>
</dbReference>
<dbReference type="EMBL" id="GFJQ02005126">
    <property type="protein sequence ID" value="JAW01844.1"/>
    <property type="molecule type" value="Transcribed_RNA"/>
</dbReference>
<accession>A0A1Z5L456</accession>
<evidence type="ECO:0000256" key="8">
    <source>
        <dbReference type="SAM" id="MobiDB-lite"/>
    </source>
</evidence>
<feature type="compositionally biased region" description="Polar residues" evidence="8">
    <location>
        <begin position="14"/>
        <end position="25"/>
    </location>
</feature>
<evidence type="ECO:0000256" key="5">
    <source>
        <dbReference type="ARBA" id="ARBA00023054"/>
    </source>
</evidence>